<comment type="similarity">
    <text evidence="2 6">Belongs to the FKBP-type PPIase family.</text>
</comment>
<name>A0ABT9I6H3_9ACTN</name>
<keyword evidence="3 5" id="KW-0697">Rotamase</keyword>
<evidence type="ECO:0000256" key="5">
    <source>
        <dbReference type="PROSITE-ProRule" id="PRU00277"/>
    </source>
</evidence>
<protein>
    <recommendedName>
        <fullName evidence="6">Peptidyl-prolyl cis-trans isomerase</fullName>
        <ecNumber evidence="6">5.2.1.8</ecNumber>
    </recommendedName>
</protein>
<keyword evidence="9" id="KW-1185">Reference proteome</keyword>
<evidence type="ECO:0000256" key="3">
    <source>
        <dbReference type="ARBA" id="ARBA00023110"/>
    </source>
</evidence>
<dbReference type="EC" id="5.2.1.8" evidence="6"/>
<dbReference type="Proteomes" id="UP001233673">
    <property type="component" value="Unassembled WGS sequence"/>
</dbReference>
<reference evidence="9" key="1">
    <citation type="submission" date="2023-05" db="EMBL/GenBank/DDBJ databases">
        <title>Draft genome of Pseudofrankia sp. BMG5.37.</title>
        <authorList>
            <person name="Gtari M."/>
            <person name="Ghodhbane F."/>
            <person name="Sbissi I."/>
        </authorList>
    </citation>
    <scope>NUCLEOTIDE SEQUENCE [LARGE SCALE GENOMIC DNA]</scope>
    <source>
        <strain evidence="9">BMG 814</strain>
    </source>
</reference>
<dbReference type="GO" id="GO:0003755">
    <property type="term" value="F:peptidyl-prolyl cis-trans isomerase activity"/>
    <property type="evidence" value="ECO:0007669"/>
    <property type="project" value="UniProtKB-EC"/>
</dbReference>
<dbReference type="EMBL" id="JASNFN010000001">
    <property type="protein sequence ID" value="MDP5181148.1"/>
    <property type="molecule type" value="Genomic_DNA"/>
</dbReference>
<dbReference type="PANTHER" id="PTHR43811">
    <property type="entry name" value="FKBP-TYPE PEPTIDYL-PROLYL CIS-TRANS ISOMERASE FKPA"/>
    <property type="match status" value="1"/>
</dbReference>
<evidence type="ECO:0000259" key="7">
    <source>
        <dbReference type="PROSITE" id="PS50059"/>
    </source>
</evidence>
<dbReference type="SUPFAM" id="SSF54534">
    <property type="entry name" value="FKBP-like"/>
    <property type="match status" value="1"/>
</dbReference>
<comment type="catalytic activity">
    <reaction evidence="1 5 6">
        <text>[protein]-peptidylproline (omega=180) = [protein]-peptidylproline (omega=0)</text>
        <dbReference type="Rhea" id="RHEA:16237"/>
        <dbReference type="Rhea" id="RHEA-COMP:10747"/>
        <dbReference type="Rhea" id="RHEA-COMP:10748"/>
        <dbReference type="ChEBI" id="CHEBI:83833"/>
        <dbReference type="ChEBI" id="CHEBI:83834"/>
        <dbReference type="EC" id="5.2.1.8"/>
    </reaction>
</comment>
<dbReference type="Gene3D" id="3.10.50.40">
    <property type="match status" value="1"/>
</dbReference>
<evidence type="ECO:0000256" key="2">
    <source>
        <dbReference type="ARBA" id="ARBA00006577"/>
    </source>
</evidence>
<evidence type="ECO:0000256" key="4">
    <source>
        <dbReference type="ARBA" id="ARBA00023235"/>
    </source>
</evidence>
<evidence type="ECO:0000313" key="9">
    <source>
        <dbReference type="Proteomes" id="UP001233673"/>
    </source>
</evidence>
<dbReference type="RefSeq" id="WP_305997922.1">
    <property type="nucleotide sequence ID" value="NZ_JASNFN010000001.1"/>
</dbReference>
<dbReference type="InterPro" id="IPR046357">
    <property type="entry name" value="PPIase_dom_sf"/>
</dbReference>
<evidence type="ECO:0000256" key="6">
    <source>
        <dbReference type="RuleBase" id="RU003915"/>
    </source>
</evidence>
<organism evidence="8 9">
    <name type="scientific">Blastococcus carthaginiensis</name>
    <dbReference type="NCBI Taxonomy" id="3050034"/>
    <lineage>
        <taxon>Bacteria</taxon>
        <taxon>Bacillati</taxon>
        <taxon>Actinomycetota</taxon>
        <taxon>Actinomycetes</taxon>
        <taxon>Geodermatophilales</taxon>
        <taxon>Geodermatophilaceae</taxon>
        <taxon>Blastococcus</taxon>
    </lineage>
</organism>
<feature type="domain" description="PPIase FKBP-type" evidence="7">
    <location>
        <begin position="36"/>
        <end position="125"/>
    </location>
</feature>
<comment type="caution">
    <text evidence="8">The sequence shown here is derived from an EMBL/GenBank/DDBJ whole genome shotgun (WGS) entry which is preliminary data.</text>
</comment>
<accession>A0ABT9I6H3</accession>
<dbReference type="InterPro" id="IPR001179">
    <property type="entry name" value="PPIase_FKBP_dom"/>
</dbReference>
<gene>
    <name evidence="8" type="ORF">QOZ88_00710</name>
</gene>
<evidence type="ECO:0000313" key="8">
    <source>
        <dbReference type="EMBL" id="MDP5181148.1"/>
    </source>
</evidence>
<dbReference type="PROSITE" id="PS50059">
    <property type="entry name" value="FKBP_PPIASE"/>
    <property type="match status" value="1"/>
</dbReference>
<sequence>MAELTRPEVEPPTGPAPDDLVIEDLVVGDGDEAKAGDLVSAHYVGVTHEGGEQFDASWDRGDPLEFRVGVGMVIQGWDEGIVGMRVGGRRRLTIPAHKAYGDRGAGGVIKPGATLVFVVDLVGVRSFTGG</sequence>
<evidence type="ECO:0000256" key="1">
    <source>
        <dbReference type="ARBA" id="ARBA00000971"/>
    </source>
</evidence>
<proteinExistence type="inferred from homology"/>
<keyword evidence="4 5" id="KW-0413">Isomerase</keyword>
<dbReference type="PANTHER" id="PTHR43811:SF19">
    <property type="entry name" value="39 KDA FK506-BINDING NUCLEAR PROTEIN"/>
    <property type="match status" value="1"/>
</dbReference>
<dbReference type="Pfam" id="PF00254">
    <property type="entry name" value="FKBP_C"/>
    <property type="match status" value="1"/>
</dbReference>